<keyword evidence="8" id="KW-0433">Leucine-rich repeat</keyword>
<feature type="domain" description="Protein kinase" evidence="27">
    <location>
        <begin position="709"/>
        <end position="1012"/>
    </location>
</feature>
<dbReference type="FunFam" id="3.30.200.20:FF:000432">
    <property type="entry name" value="LRR receptor-like serine/threonine-protein kinase EFR"/>
    <property type="match status" value="1"/>
</dbReference>
<dbReference type="FunFam" id="3.80.10.10:FF:000627">
    <property type="entry name" value="Probable leucine-rich repeat receptor-like protein kinase At2g33170"/>
    <property type="match status" value="1"/>
</dbReference>
<dbReference type="Pfam" id="PF00069">
    <property type="entry name" value="Pkinase"/>
    <property type="match status" value="1"/>
</dbReference>
<dbReference type="PROSITE" id="PS50011">
    <property type="entry name" value="PROTEIN_KINASE_DOM"/>
    <property type="match status" value="1"/>
</dbReference>
<dbReference type="PANTHER" id="PTHR48056">
    <property type="entry name" value="LRR RECEPTOR-LIKE SERINE/THREONINE-PROTEIN KINASE-RELATED"/>
    <property type="match status" value="1"/>
</dbReference>
<evidence type="ECO:0000256" key="15">
    <source>
        <dbReference type="ARBA" id="ARBA00022840"/>
    </source>
</evidence>
<dbReference type="InterPro" id="IPR001611">
    <property type="entry name" value="Leu-rich_rpt"/>
</dbReference>
<dbReference type="InterPro" id="IPR003591">
    <property type="entry name" value="Leu-rich_rpt_typical-subtyp"/>
</dbReference>
<keyword evidence="12" id="KW-0677">Repeat</keyword>
<keyword evidence="6" id="KW-0723">Serine/threonine-protein kinase</keyword>
<reference evidence="28" key="1">
    <citation type="journal article" date="2023" name="GigaByte">
        <title>Genome assembly of the bearded iris, Iris pallida Lam.</title>
        <authorList>
            <person name="Bruccoleri R.E."/>
            <person name="Oakeley E.J."/>
            <person name="Faust A.M.E."/>
            <person name="Altorfer M."/>
            <person name="Dessus-Babus S."/>
            <person name="Burckhardt D."/>
            <person name="Oertli M."/>
            <person name="Naumann U."/>
            <person name="Petersen F."/>
            <person name="Wong J."/>
        </authorList>
    </citation>
    <scope>NUCLEOTIDE SEQUENCE</scope>
    <source>
        <strain evidence="28">GSM-AAB239-AS_SAM_17_03QT</strain>
    </source>
</reference>
<evidence type="ECO:0000256" key="4">
    <source>
        <dbReference type="ARBA" id="ARBA00012513"/>
    </source>
</evidence>
<dbReference type="GO" id="GO:0004674">
    <property type="term" value="F:protein serine/threonine kinase activity"/>
    <property type="evidence" value="ECO:0007669"/>
    <property type="project" value="UniProtKB-KW"/>
</dbReference>
<name>A0AAX6HII9_IRIPA</name>
<evidence type="ECO:0000256" key="17">
    <source>
        <dbReference type="ARBA" id="ARBA00023136"/>
    </source>
</evidence>
<dbReference type="GO" id="GO:0033612">
    <property type="term" value="F:receptor serine/threonine kinase binding"/>
    <property type="evidence" value="ECO:0007669"/>
    <property type="project" value="TreeGrafter"/>
</dbReference>
<comment type="function">
    <text evidence="22">Receptor kinase that detects X.oryzae pv. oryzae protein Ax21 to promote innate immunity. Following X.oryzae pv. oryzae protein Ax21 detection, undergoes cleavage, releasing the processed protein kinase Xa21 chain.</text>
</comment>
<dbReference type="SMART" id="SM00220">
    <property type="entry name" value="S_TKc"/>
    <property type="match status" value="1"/>
</dbReference>
<evidence type="ECO:0000256" key="22">
    <source>
        <dbReference type="ARBA" id="ARBA00054320"/>
    </source>
</evidence>
<dbReference type="Gene3D" id="1.10.510.10">
    <property type="entry name" value="Transferase(Phosphotransferase) domain 1"/>
    <property type="match status" value="1"/>
</dbReference>
<dbReference type="SUPFAM" id="SSF52047">
    <property type="entry name" value="RNI-like"/>
    <property type="match status" value="1"/>
</dbReference>
<keyword evidence="19" id="KW-0325">Glycoprotein</keyword>
<dbReference type="AlphaFoldDB" id="A0AAX6HII9"/>
<dbReference type="InterPro" id="IPR000719">
    <property type="entry name" value="Prot_kinase_dom"/>
</dbReference>
<feature type="transmembrane region" description="Helical" evidence="26">
    <location>
        <begin position="652"/>
        <end position="676"/>
    </location>
</feature>
<evidence type="ECO:0000256" key="16">
    <source>
        <dbReference type="ARBA" id="ARBA00022989"/>
    </source>
</evidence>
<evidence type="ECO:0000256" key="14">
    <source>
        <dbReference type="ARBA" id="ARBA00022777"/>
    </source>
</evidence>
<dbReference type="InterPro" id="IPR032675">
    <property type="entry name" value="LRR_dom_sf"/>
</dbReference>
<keyword evidence="29" id="KW-1185">Reference proteome</keyword>
<dbReference type="InterPro" id="IPR011009">
    <property type="entry name" value="Kinase-like_dom_sf"/>
</dbReference>
<evidence type="ECO:0000256" key="19">
    <source>
        <dbReference type="ARBA" id="ARBA00023180"/>
    </source>
</evidence>
<evidence type="ECO:0000256" key="24">
    <source>
        <dbReference type="ARBA" id="ARBA00072040"/>
    </source>
</evidence>
<evidence type="ECO:0000256" key="2">
    <source>
        <dbReference type="ARBA" id="ARBA00004389"/>
    </source>
</evidence>
<dbReference type="Gene3D" id="3.80.10.10">
    <property type="entry name" value="Ribonuclease Inhibitor"/>
    <property type="match status" value="3"/>
</dbReference>
<evidence type="ECO:0000256" key="9">
    <source>
        <dbReference type="ARBA" id="ARBA00022679"/>
    </source>
</evidence>
<sequence length="1027" mass="110959">MQMKILPSFTIFRQESLFLCAMTILLLLLFSATNMVLPSSAAAAAMTPGNETDRLALLAFRDQITSSPPGTFSSWNGANGLCEWEGITCSSSNHSRRVAALRLHERSLAGSLSPSLGNLTLLEELNLGGNSLRGSIPPELGNLAKLRILNLTANSFGGEIPANLSGCKELEIMDLGTNQLVGEIPTALGSLPDLKELYLLVNNLTGKIPASVGNLTSLTRLAIGRNALEGSIPESIGRLTGLEFLQIAENQLSGAIPQSLYNLSSLKFIAIASNRLNGSLPPNLGFTFRELETLYVGGNLLSGPIPASLVNASGIINLDFGYNNFTGSVPADLGTLGGLEWLNFEGNQLGNGDTTTTDDLNSLITSLGNCTNLQVMDIDGNRFGGSLPSSIANLSSGLSMLIMSGNRLRGGMPDNLNRLAGLSVLRLEKNFLTGTIPASIGGLRNLQLLSLSGNRLSGRIQPSLGNLTQLNDLRLAKNSIRGSIPSSLANCRDLQYLDLSQNELDGAIPAQVIGIPSLSVFLSFARNSLTGSLPVEVGRLKNLGELDVSGNRLSGEIPRSISGCESMEYLHLQGNRFRGSIPPTLSKLKGLRYLDLSFNDLEGLVPEEGVFENSSAISILGNTKLCGGIPSLQLPPCSIRSSKRNQQKKKKIVIAVVCAASGSILLLCLCSMLYCWKRPTKTHRPAESSLRTPHAMVSHKELFRATNGFSPANLIGEGSFGTVYRGTLDGYEKDVAVKVFNLEILGASRSFMAECEALRNVRHRNLVKILTACSSVDSEGNYFKSLVYEFMPNGSLEEWLHPDVEKQQHEPGLLSFLQRLDISIGVAFALDYLHHQCRPPIVHCDLKPSNVLLDEDMTSHLSDFGLAKILLSDTSSRFKISSMTIKGSIGYIPPEYGAGGALCTRGDVYSYGILVLEMFTGKRPTDDSFKDGLCVHDFVKMAYPERVMEVVDPLMPLQQVHKEVSIGDENSLQNSRIRESLVSVIGIGLLCSTAAPRERMEMREVVWKMQSIRSTLVGEGKLEELPK</sequence>
<evidence type="ECO:0000256" key="25">
    <source>
        <dbReference type="PROSITE-ProRule" id="PRU10141"/>
    </source>
</evidence>
<evidence type="ECO:0000256" key="12">
    <source>
        <dbReference type="ARBA" id="ARBA00022737"/>
    </source>
</evidence>
<dbReference type="GO" id="GO:0005886">
    <property type="term" value="C:plasma membrane"/>
    <property type="evidence" value="ECO:0007669"/>
    <property type="project" value="UniProtKB-SubCell"/>
</dbReference>
<evidence type="ECO:0000256" key="3">
    <source>
        <dbReference type="ARBA" id="ARBA00008684"/>
    </source>
</evidence>
<evidence type="ECO:0000256" key="18">
    <source>
        <dbReference type="ARBA" id="ARBA00023170"/>
    </source>
</evidence>
<comment type="catalytic activity">
    <reaction evidence="20">
        <text>L-threonyl-[protein] + ATP = O-phospho-L-threonyl-[protein] + ADP + H(+)</text>
        <dbReference type="Rhea" id="RHEA:46608"/>
        <dbReference type="Rhea" id="RHEA-COMP:11060"/>
        <dbReference type="Rhea" id="RHEA-COMP:11605"/>
        <dbReference type="ChEBI" id="CHEBI:15378"/>
        <dbReference type="ChEBI" id="CHEBI:30013"/>
        <dbReference type="ChEBI" id="CHEBI:30616"/>
        <dbReference type="ChEBI" id="CHEBI:61977"/>
        <dbReference type="ChEBI" id="CHEBI:456216"/>
        <dbReference type="EC" id="2.7.11.1"/>
    </reaction>
</comment>
<evidence type="ECO:0000256" key="13">
    <source>
        <dbReference type="ARBA" id="ARBA00022741"/>
    </source>
</evidence>
<dbReference type="SUPFAM" id="SSF56112">
    <property type="entry name" value="Protein kinase-like (PK-like)"/>
    <property type="match status" value="1"/>
</dbReference>
<keyword evidence="10 26" id="KW-0812">Transmembrane</keyword>
<comment type="catalytic activity">
    <reaction evidence="21">
        <text>L-seryl-[protein] + ATP = O-phospho-L-seryl-[protein] + ADP + H(+)</text>
        <dbReference type="Rhea" id="RHEA:17989"/>
        <dbReference type="Rhea" id="RHEA-COMP:9863"/>
        <dbReference type="Rhea" id="RHEA-COMP:11604"/>
        <dbReference type="ChEBI" id="CHEBI:15378"/>
        <dbReference type="ChEBI" id="CHEBI:29999"/>
        <dbReference type="ChEBI" id="CHEBI:30616"/>
        <dbReference type="ChEBI" id="CHEBI:83421"/>
        <dbReference type="ChEBI" id="CHEBI:456216"/>
        <dbReference type="EC" id="2.7.11.1"/>
    </reaction>
</comment>
<evidence type="ECO:0000256" key="5">
    <source>
        <dbReference type="ARBA" id="ARBA00022475"/>
    </source>
</evidence>
<dbReference type="InterPro" id="IPR017441">
    <property type="entry name" value="Protein_kinase_ATP_BS"/>
</dbReference>
<dbReference type="PROSITE" id="PS00107">
    <property type="entry name" value="PROTEIN_KINASE_ATP"/>
    <property type="match status" value="1"/>
</dbReference>
<evidence type="ECO:0000259" key="27">
    <source>
        <dbReference type="PROSITE" id="PS50011"/>
    </source>
</evidence>
<evidence type="ECO:0000256" key="1">
    <source>
        <dbReference type="ARBA" id="ARBA00004162"/>
    </source>
</evidence>
<evidence type="ECO:0000256" key="10">
    <source>
        <dbReference type="ARBA" id="ARBA00022692"/>
    </source>
</evidence>
<dbReference type="InterPro" id="IPR055414">
    <property type="entry name" value="LRR_R13L4/SHOC2-like"/>
</dbReference>
<comment type="subcellular location">
    <subcellularLocation>
        <location evidence="1">Cell membrane</location>
        <topology evidence="1">Single-pass membrane protein</topology>
    </subcellularLocation>
    <subcellularLocation>
        <location evidence="2">Endoplasmic reticulum membrane</location>
        <topology evidence="2">Single-pass membrane protein</topology>
    </subcellularLocation>
</comment>
<comment type="caution">
    <text evidence="28">The sequence shown here is derived from an EMBL/GenBank/DDBJ whole genome shotgun (WGS) entry which is preliminary data.</text>
</comment>
<dbReference type="FunFam" id="1.10.510.10:FF:000358">
    <property type="entry name" value="Putative leucine-rich repeat receptor-like serine/threonine-protein kinase"/>
    <property type="match status" value="1"/>
</dbReference>
<evidence type="ECO:0000313" key="29">
    <source>
        <dbReference type="Proteomes" id="UP001140949"/>
    </source>
</evidence>
<keyword evidence="17 26" id="KW-0472">Membrane</keyword>
<dbReference type="EMBL" id="JANAVB010009400">
    <property type="protein sequence ID" value="KAJ6840334.1"/>
    <property type="molecule type" value="Genomic_DNA"/>
</dbReference>
<evidence type="ECO:0000256" key="8">
    <source>
        <dbReference type="ARBA" id="ARBA00022614"/>
    </source>
</evidence>
<gene>
    <name evidence="28" type="ORF">M6B38_310725</name>
</gene>
<evidence type="ECO:0000256" key="20">
    <source>
        <dbReference type="ARBA" id="ARBA00047899"/>
    </source>
</evidence>
<keyword evidence="16 26" id="KW-1133">Transmembrane helix</keyword>
<dbReference type="SUPFAM" id="SSF52058">
    <property type="entry name" value="L domain-like"/>
    <property type="match status" value="1"/>
</dbReference>
<dbReference type="Proteomes" id="UP001140949">
    <property type="component" value="Unassembled WGS sequence"/>
</dbReference>
<evidence type="ECO:0000256" key="26">
    <source>
        <dbReference type="SAM" id="Phobius"/>
    </source>
</evidence>
<dbReference type="Pfam" id="PF00560">
    <property type="entry name" value="LRR_1"/>
    <property type="match status" value="1"/>
</dbReference>
<dbReference type="Pfam" id="PF13855">
    <property type="entry name" value="LRR_8"/>
    <property type="match status" value="2"/>
</dbReference>
<dbReference type="Pfam" id="PF08263">
    <property type="entry name" value="LRRNT_2"/>
    <property type="match status" value="1"/>
</dbReference>
<dbReference type="PROSITE" id="PS00108">
    <property type="entry name" value="PROTEIN_KINASE_ST"/>
    <property type="match status" value="1"/>
</dbReference>
<dbReference type="Gene3D" id="3.30.200.20">
    <property type="entry name" value="Phosphorylase Kinase, domain 1"/>
    <property type="match status" value="1"/>
</dbReference>
<keyword evidence="13 25" id="KW-0547">Nucleotide-binding</keyword>
<evidence type="ECO:0000313" key="28">
    <source>
        <dbReference type="EMBL" id="KAJ6840334.1"/>
    </source>
</evidence>
<dbReference type="FunFam" id="3.80.10.10:FF:000095">
    <property type="entry name" value="LRR receptor-like serine/threonine-protein kinase GSO1"/>
    <property type="match status" value="1"/>
</dbReference>
<proteinExistence type="inferred from homology"/>
<dbReference type="InterPro" id="IPR013210">
    <property type="entry name" value="LRR_N_plant-typ"/>
</dbReference>
<dbReference type="InterPro" id="IPR008271">
    <property type="entry name" value="Ser/Thr_kinase_AS"/>
</dbReference>
<keyword evidence="5" id="KW-1003">Cell membrane</keyword>
<dbReference type="GO" id="GO:0005524">
    <property type="term" value="F:ATP binding"/>
    <property type="evidence" value="ECO:0007669"/>
    <property type="project" value="UniProtKB-UniRule"/>
</dbReference>
<keyword evidence="14 28" id="KW-0418">Kinase</keyword>
<dbReference type="FunFam" id="3.80.10.10:FF:001158">
    <property type="entry name" value="Leucine-rich repeat protein kinase family protein"/>
    <property type="match status" value="1"/>
</dbReference>
<evidence type="ECO:0000256" key="6">
    <source>
        <dbReference type="ARBA" id="ARBA00022527"/>
    </source>
</evidence>
<evidence type="ECO:0000256" key="21">
    <source>
        <dbReference type="ARBA" id="ARBA00048679"/>
    </source>
</evidence>
<keyword evidence="18 28" id="KW-0675">Receptor</keyword>
<comment type="similarity">
    <text evidence="3">Belongs to the protein kinase superfamily. Ser/Thr protein kinase family.</text>
</comment>
<dbReference type="GO" id="GO:0005789">
    <property type="term" value="C:endoplasmic reticulum membrane"/>
    <property type="evidence" value="ECO:0007669"/>
    <property type="project" value="UniProtKB-SubCell"/>
</dbReference>
<comment type="function">
    <text evidence="23">The processed protein kinase Xa21 chain released by protein cleavage after X.oryzae pv. oryzae protein Ax21 detection translocates into the nucleus where it can bind and regulate WRKY62, a transcription factor. Confers resistance to the bacterial pathogen X.oryzae pv. oryzae (Xoo).</text>
</comment>
<keyword evidence="11" id="KW-0732">Signal</keyword>
<keyword evidence="7" id="KW-0597">Phosphoprotein</keyword>
<reference evidence="28" key="2">
    <citation type="submission" date="2023-04" db="EMBL/GenBank/DDBJ databases">
        <authorList>
            <person name="Bruccoleri R.E."/>
            <person name="Oakeley E.J."/>
            <person name="Faust A.-M."/>
            <person name="Dessus-Babus S."/>
            <person name="Altorfer M."/>
            <person name="Burckhardt D."/>
            <person name="Oertli M."/>
            <person name="Naumann U."/>
            <person name="Petersen F."/>
            <person name="Wong J."/>
        </authorList>
    </citation>
    <scope>NUCLEOTIDE SEQUENCE</scope>
    <source>
        <strain evidence="28">GSM-AAB239-AS_SAM_17_03QT</strain>
        <tissue evidence="28">Leaf</tissue>
    </source>
</reference>
<dbReference type="SMART" id="SM00369">
    <property type="entry name" value="LRR_TYP"/>
    <property type="match status" value="6"/>
</dbReference>
<dbReference type="EC" id="2.7.11.1" evidence="4"/>
<feature type="binding site" evidence="25">
    <location>
        <position position="738"/>
    </location>
    <ligand>
        <name>ATP</name>
        <dbReference type="ChEBI" id="CHEBI:30616"/>
    </ligand>
</feature>
<dbReference type="SMART" id="SM00365">
    <property type="entry name" value="LRR_SD22"/>
    <property type="match status" value="5"/>
</dbReference>
<dbReference type="Pfam" id="PF23598">
    <property type="entry name" value="LRR_14"/>
    <property type="match status" value="1"/>
</dbReference>
<evidence type="ECO:0000256" key="23">
    <source>
        <dbReference type="ARBA" id="ARBA00056628"/>
    </source>
</evidence>
<dbReference type="PANTHER" id="PTHR48056:SF89">
    <property type="entry name" value="OS06G0585982 PROTEIN"/>
    <property type="match status" value="1"/>
</dbReference>
<keyword evidence="15 25" id="KW-0067">ATP-binding</keyword>
<evidence type="ECO:0000256" key="7">
    <source>
        <dbReference type="ARBA" id="ARBA00022553"/>
    </source>
</evidence>
<protein>
    <recommendedName>
        <fullName evidence="24">Receptor kinase-like protein Xa21</fullName>
        <ecNumber evidence="4">2.7.11.1</ecNumber>
    </recommendedName>
</protein>
<keyword evidence="9" id="KW-0808">Transferase</keyword>
<accession>A0AAX6HII9</accession>
<dbReference type="InterPro" id="IPR050647">
    <property type="entry name" value="Plant_LRR-RLKs"/>
</dbReference>
<evidence type="ECO:0000256" key="11">
    <source>
        <dbReference type="ARBA" id="ARBA00022729"/>
    </source>
</evidence>
<organism evidence="28 29">
    <name type="scientific">Iris pallida</name>
    <name type="common">Sweet iris</name>
    <dbReference type="NCBI Taxonomy" id="29817"/>
    <lineage>
        <taxon>Eukaryota</taxon>
        <taxon>Viridiplantae</taxon>
        <taxon>Streptophyta</taxon>
        <taxon>Embryophyta</taxon>
        <taxon>Tracheophyta</taxon>
        <taxon>Spermatophyta</taxon>
        <taxon>Magnoliopsida</taxon>
        <taxon>Liliopsida</taxon>
        <taxon>Asparagales</taxon>
        <taxon>Iridaceae</taxon>
        <taxon>Iridoideae</taxon>
        <taxon>Irideae</taxon>
        <taxon>Iris</taxon>
    </lineage>
</organism>